<dbReference type="PIRSF" id="PIRSF039012">
    <property type="entry name" value="ASP"/>
    <property type="match status" value="1"/>
</dbReference>
<evidence type="ECO:0000256" key="2">
    <source>
        <dbReference type="ARBA" id="ARBA00022723"/>
    </source>
</evidence>
<evidence type="ECO:0000256" key="3">
    <source>
        <dbReference type="ARBA" id="ARBA00022801"/>
    </source>
</evidence>
<dbReference type="PANTHER" id="PTHR37326:SF1">
    <property type="entry name" value="BLL3975 PROTEIN"/>
    <property type="match status" value="1"/>
</dbReference>
<dbReference type="GO" id="GO:0046872">
    <property type="term" value="F:metal ion binding"/>
    <property type="evidence" value="ECO:0007669"/>
    <property type="project" value="UniProtKB-KW"/>
</dbReference>
<gene>
    <name evidence="6" type="ORF">HMPREF0402_00994</name>
</gene>
<dbReference type="GO" id="GO:0016811">
    <property type="term" value="F:hydrolase activity, acting on carbon-nitrogen (but not peptide) bonds, in linear amides"/>
    <property type="evidence" value="ECO:0007669"/>
    <property type="project" value="InterPro"/>
</dbReference>
<protein>
    <recommendedName>
        <fullName evidence="5">Succinylglutamate desuccinylase/Aspartoacylase catalytic domain-containing protein</fullName>
    </recommendedName>
</protein>
<evidence type="ECO:0000259" key="5">
    <source>
        <dbReference type="Pfam" id="PF24827"/>
    </source>
</evidence>
<feature type="domain" description="Succinylglutamate desuccinylase/Aspartoacylase catalytic" evidence="5">
    <location>
        <begin position="38"/>
        <end position="222"/>
    </location>
</feature>
<keyword evidence="2" id="KW-0479">Metal-binding</keyword>
<comment type="caution">
    <text evidence="6">The sequence shown here is derived from an EMBL/GenBank/DDBJ whole genome shotgun (WGS) entry which is preliminary data.</text>
</comment>
<dbReference type="EMBL" id="AGWJ02000002">
    <property type="protein sequence ID" value="EHO82964.1"/>
    <property type="molecule type" value="Genomic_DNA"/>
</dbReference>
<keyword evidence="7" id="KW-1185">Reference proteome</keyword>
<dbReference type="CDD" id="cd06254">
    <property type="entry name" value="M14_ASTE_ASPA-like"/>
    <property type="match status" value="1"/>
</dbReference>
<keyword evidence="4" id="KW-0862">Zinc</keyword>
<keyword evidence="3" id="KW-0378">Hydrolase</keyword>
<dbReference type="Proteomes" id="UP000003233">
    <property type="component" value="Unassembled WGS sequence"/>
</dbReference>
<proteinExistence type="predicted"/>
<dbReference type="GO" id="GO:0016788">
    <property type="term" value="F:hydrolase activity, acting on ester bonds"/>
    <property type="evidence" value="ECO:0007669"/>
    <property type="project" value="InterPro"/>
</dbReference>
<sequence>MEIVLGDIICREGEKKSGFWKIDEYPVPVTIICGREEGKVVCVSAGVHNCEYTSIQAAIDLSEELRPEDIRGSLIILHTVNYTGFFKRVAEVIPEDNKNLNRVFPGNKEGTISERIAFHFSKYLYPKLDFFLDIHGGDLFEDVMPFIYAPGIGEEDVLKKSHETAAAMNLPYRVRSKSATGAYNSAAIQGVPSLLIERGGMGIWKKEAVENYKKNIKEVLSYLEILRTDDNFIKDETQIEINEAKYIDSDLDGYWYPSFNSGDKVKKNQIIGRIKNCFGKELYSYKAEFDGIVLYQTVSLAIPKGKPLIAYGKIGNN</sequence>
<evidence type="ECO:0000313" key="6">
    <source>
        <dbReference type="EMBL" id="EHO82964.1"/>
    </source>
</evidence>
<dbReference type="PANTHER" id="PTHR37326">
    <property type="entry name" value="BLL3975 PROTEIN"/>
    <property type="match status" value="1"/>
</dbReference>
<dbReference type="InterPro" id="IPR053138">
    <property type="entry name" value="N-alpha-Ac-DABA_deacetylase"/>
</dbReference>
<dbReference type="HOGENOM" id="CLU_035605_0_0_0"/>
<dbReference type="PATRIC" id="fig|457404.5.peg.279"/>
<dbReference type="RefSeq" id="WP_008696443.1">
    <property type="nucleotide sequence ID" value="NZ_KE161007.1"/>
</dbReference>
<evidence type="ECO:0000256" key="1">
    <source>
        <dbReference type="ARBA" id="ARBA00001947"/>
    </source>
</evidence>
<dbReference type="InterPro" id="IPR055438">
    <property type="entry name" value="AstE_AspA_cat"/>
</dbReference>
<comment type="cofactor">
    <cofactor evidence="1">
        <name>Zn(2+)</name>
        <dbReference type="ChEBI" id="CHEBI:29105"/>
    </cofactor>
</comment>
<dbReference type="InterPro" id="IPR043795">
    <property type="entry name" value="N-alpha-Ac-DABA-like"/>
</dbReference>
<dbReference type="SUPFAM" id="SSF53187">
    <property type="entry name" value="Zn-dependent exopeptidases"/>
    <property type="match status" value="1"/>
</dbReference>
<organism evidence="6 7">
    <name type="scientific">Fusobacterium ulcerans 12-1B</name>
    <dbReference type="NCBI Taxonomy" id="457404"/>
    <lineage>
        <taxon>Bacteria</taxon>
        <taxon>Fusobacteriati</taxon>
        <taxon>Fusobacteriota</taxon>
        <taxon>Fusobacteriia</taxon>
        <taxon>Fusobacteriales</taxon>
        <taxon>Fusobacteriaceae</taxon>
        <taxon>Fusobacterium</taxon>
    </lineage>
</organism>
<reference evidence="6 7" key="1">
    <citation type="submission" date="2012-07" db="EMBL/GenBank/DDBJ databases">
        <title>The Genome Sequence of Fusobacterium ulcerans 12_1B.</title>
        <authorList>
            <consortium name="The Broad Institute Genome Sequencing Platform"/>
            <person name="Earl A."/>
            <person name="Ward D."/>
            <person name="Feldgarden M."/>
            <person name="Gevers D."/>
            <person name="Strauss J."/>
            <person name="Ambrose C.E."/>
            <person name="Allen-Vercoe E."/>
            <person name="Walker B."/>
            <person name="Young S.K."/>
            <person name="Zeng Q."/>
            <person name="Gargeya S."/>
            <person name="Fitzgerald M."/>
            <person name="Haas B."/>
            <person name="Abouelleil A."/>
            <person name="Alvarado L."/>
            <person name="Arachchi H.M."/>
            <person name="Berlin A.M."/>
            <person name="Chapman S.B."/>
            <person name="Goldberg J."/>
            <person name="Griggs A."/>
            <person name="Gujja S."/>
            <person name="Hansen M."/>
            <person name="Howarth C."/>
            <person name="Imamovic A."/>
            <person name="Larimer J."/>
            <person name="McCowen C."/>
            <person name="Montmayeur A."/>
            <person name="Murphy C."/>
            <person name="Neiman D."/>
            <person name="Pearson M."/>
            <person name="Priest M."/>
            <person name="Roberts A."/>
            <person name="Saif S."/>
            <person name="Shea T."/>
            <person name="Sisk P."/>
            <person name="Sykes S."/>
            <person name="Wortman J."/>
            <person name="Nusbaum C."/>
            <person name="Birren B."/>
        </authorList>
    </citation>
    <scope>NUCLEOTIDE SEQUENCE [LARGE SCALE GENOMIC DNA]</scope>
    <source>
        <strain evidence="6 7">12_1B</strain>
    </source>
</reference>
<name>H1PRF1_9FUSO</name>
<dbReference type="Gene3D" id="3.40.630.10">
    <property type="entry name" value="Zn peptidases"/>
    <property type="match status" value="1"/>
</dbReference>
<evidence type="ECO:0000256" key="4">
    <source>
        <dbReference type="ARBA" id="ARBA00022833"/>
    </source>
</evidence>
<dbReference type="AlphaFoldDB" id="H1PRF1"/>
<dbReference type="Pfam" id="PF24827">
    <property type="entry name" value="AstE_AspA_cat"/>
    <property type="match status" value="1"/>
</dbReference>
<accession>H1PRF1</accession>
<evidence type="ECO:0000313" key="7">
    <source>
        <dbReference type="Proteomes" id="UP000003233"/>
    </source>
</evidence>
<dbReference type="BioCyc" id="FSP457404-HMP:GTSQ-996-MONOMER"/>